<comment type="similarity">
    <text evidence="3">Belongs to the LTA synthase family.</text>
</comment>
<dbReference type="STRING" id="94869.SAMN04488529_102462"/>
<dbReference type="InterPro" id="IPR017850">
    <property type="entry name" value="Alkaline_phosphatase_core_sf"/>
</dbReference>
<dbReference type="OrthoDB" id="5901192at2"/>
<dbReference type="InterPro" id="IPR012160">
    <property type="entry name" value="LtaS-like"/>
</dbReference>
<dbReference type="GO" id="GO:0016740">
    <property type="term" value="F:transferase activity"/>
    <property type="evidence" value="ECO:0007669"/>
    <property type="project" value="UniProtKB-KW"/>
</dbReference>
<dbReference type="EMBL" id="FNJM01000002">
    <property type="protein sequence ID" value="SDP19217.1"/>
    <property type="molecule type" value="Genomic_DNA"/>
</dbReference>
<dbReference type="Proteomes" id="UP000198597">
    <property type="component" value="Unassembled WGS sequence"/>
</dbReference>
<keyword evidence="13" id="KW-0808">Transferase</keyword>
<dbReference type="Gene3D" id="3.40.720.10">
    <property type="entry name" value="Alkaline Phosphatase, subunit A"/>
    <property type="match status" value="1"/>
</dbReference>
<dbReference type="RefSeq" id="WP_089967453.1">
    <property type="nucleotide sequence ID" value="NZ_FNJM01000002.1"/>
</dbReference>
<evidence type="ECO:0000256" key="6">
    <source>
        <dbReference type="ARBA" id="ARBA00022989"/>
    </source>
</evidence>
<accession>A0A1H0QPD2</accession>
<feature type="binding site" evidence="10">
    <location>
        <position position="281"/>
    </location>
    <ligand>
        <name>Mn(2+)</name>
        <dbReference type="ChEBI" id="CHEBI:29035"/>
    </ligand>
</feature>
<dbReference type="InterPro" id="IPR000917">
    <property type="entry name" value="Sulfatase_N"/>
</dbReference>
<evidence type="ECO:0000256" key="3">
    <source>
        <dbReference type="ARBA" id="ARBA00009983"/>
    </source>
</evidence>
<sequence>MLNYNEEVVIDSLPLRIKNSFVEGITNKYFSENLIMLLLKTLMLLILISDDKVNGVNFKLIFYSVPPILVWIMVNSAFLSLGFFFKGSAQKWSFLGLNLFFTLIVIGDIWYLRSNSSFLNYYMFGMTNNLEDLGSSIFSMFRIVDIVFVIDLVVISFRNIKFSKTIKKYNTNIIGGLAILSISMIYIGYVHIKIDEKSLGYKYQSVFSNSCSPNQTMFNLSPIAYHIFDSFDSYSRSKPYVFDKTEKDSVKNTLKSLKENNEDNKYAGMMKGKNLLVIQWESLETFVINQNIDGQAITPTLNKLLNNSLYFDNFHEQTFNGTSSDSELITNTSTFPVREGSTFFRYPTNTYDYSLPNIFEELGYNTVVSHPDRGSFWNWLINLKSIGYDTLLDSTDYDTTEKINLGLSDKSYLKQFGDVLNSLKEPYLASTITLSSHLPFNMPEDAKMMKLPSNLEETKLGGYMQSINYTDKYLGELLKQLQANGTLDNTVIAIFGDHEGVHKYYADEIANTSGLEDWMKENNRKVPLFIYNKDLEKETFSMYAGQVDTLPTLAYLFGAPKEQYNTPLTLGRNLLNTNKSYVLLSNKQLLQDGLTEEEQINIKNLTDISDKMIRGNYYRNEAGMNE</sequence>
<feature type="transmembrane region" description="Helical" evidence="11">
    <location>
        <begin position="29"/>
        <end position="48"/>
    </location>
</feature>
<feature type="domain" description="Sulfatase N-terminal" evidence="12">
    <location>
        <begin position="273"/>
        <end position="558"/>
    </location>
</feature>
<keyword evidence="4" id="KW-1003">Cell membrane</keyword>
<evidence type="ECO:0000313" key="13">
    <source>
        <dbReference type="EMBL" id="SDP19217.1"/>
    </source>
</evidence>
<feature type="binding site" evidence="10">
    <location>
        <position position="498"/>
    </location>
    <ligand>
        <name>Mn(2+)</name>
        <dbReference type="ChEBI" id="CHEBI:29035"/>
    </ligand>
</feature>
<feature type="transmembrane region" description="Helical" evidence="11">
    <location>
        <begin position="169"/>
        <end position="189"/>
    </location>
</feature>
<keyword evidence="14" id="KW-1185">Reference proteome</keyword>
<feature type="transmembrane region" description="Helical" evidence="11">
    <location>
        <begin position="60"/>
        <end position="85"/>
    </location>
</feature>
<keyword evidence="9" id="KW-0464">Manganese</keyword>
<reference evidence="13 14" key="1">
    <citation type="submission" date="2016-10" db="EMBL/GenBank/DDBJ databases">
        <authorList>
            <person name="de Groot N.N."/>
        </authorList>
    </citation>
    <scope>NUCLEOTIDE SEQUENCE [LARGE SCALE GENOMIC DNA]</scope>
    <source>
        <strain evidence="13 14">DSM 12272</strain>
    </source>
</reference>
<dbReference type="GO" id="GO:0046872">
    <property type="term" value="F:metal ion binding"/>
    <property type="evidence" value="ECO:0007669"/>
    <property type="project" value="UniProtKB-KW"/>
</dbReference>
<evidence type="ECO:0000256" key="11">
    <source>
        <dbReference type="SAM" id="Phobius"/>
    </source>
</evidence>
<dbReference type="PANTHER" id="PTHR47371">
    <property type="entry name" value="LIPOTEICHOIC ACID SYNTHASE"/>
    <property type="match status" value="1"/>
</dbReference>
<name>A0A1H0QPD2_9CLOT</name>
<evidence type="ECO:0000259" key="12">
    <source>
        <dbReference type="Pfam" id="PF00884"/>
    </source>
</evidence>
<dbReference type="CDD" id="cd16015">
    <property type="entry name" value="LTA_synthase"/>
    <property type="match status" value="1"/>
</dbReference>
<proteinExistence type="inferred from homology"/>
<evidence type="ECO:0000256" key="1">
    <source>
        <dbReference type="ARBA" id="ARBA00004651"/>
    </source>
</evidence>
<dbReference type="PIRSF" id="PIRSF005091">
    <property type="entry name" value="Mmb_sulf_HI1246"/>
    <property type="match status" value="1"/>
</dbReference>
<keyword evidence="9" id="KW-0479">Metal-binding</keyword>
<evidence type="ECO:0000256" key="10">
    <source>
        <dbReference type="PIRSR" id="PIRSR005091-3"/>
    </source>
</evidence>
<dbReference type="Gene3D" id="3.30.1120.170">
    <property type="match status" value="1"/>
</dbReference>
<keyword evidence="6 11" id="KW-1133">Transmembrane helix</keyword>
<feature type="transmembrane region" description="Helical" evidence="11">
    <location>
        <begin position="92"/>
        <end position="113"/>
    </location>
</feature>
<evidence type="ECO:0000256" key="2">
    <source>
        <dbReference type="ARBA" id="ARBA00004936"/>
    </source>
</evidence>
<feature type="binding site" evidence="9">
    <location>
        <position position="437"/>
    </location>
    <ligand>
        <name>substrate</name>
    </ligand>
</feature>
<dbReference type="GO" id="GO:0005886">
    <property type="term" value="C:plasma membrane"/>
    <property type="evidence" value="ECO:0007669"/>
    <property type="project" value="UniProtKB-SubCell"/>
</dbReference>
<gene>
    <name evidence="13" type="ORF">SAMN04488529_102462</name>
</gene>
<dbReference type="SUPFAM" id="SSF53649">
    <property type="entry name" value="Alkaline phosphatase-like"/>
    <property type="match status" value="1"/>
</dbReference>
<keyword evidence="7 11" id="KW-0472">Membrane</keyword>
<protein>
    <submittedName>
        <fullName evidence="13">Phosphoglycerol transferase MdoB</fullName>
    </submittedName>
</protein>
<evidence type="ECO:0000313" key="14">
    <source>
        <dbReference type="Proteomes" id="UP000198597"/>
    </source>
</evidence>
<evidence type="ECO:0000256" key="5">
    <source>
        <dbReference type="ARBA" id="ARBA00022692"/>
    </source>
</evidence>
<organism evidence="13 14">
    <name type="scientific">Clostridium gasigenes</name>
    <dbReference type="NCBI Taxonomy" id="94869"/>
    <lineage>
        <taxon>Bacteria</taxon>
        <taxon>Bacillati</taxon>
        <taxon>Bacillota</taxon>
        <taxon>Clostridia</taxon>
        <taxon>Eubacteriales</taxon>
        <taxon>Clostridiaceae</taxon>
        <taxon>Clostridium</taxon>
    </lineage>
</organism>
<evidence type="ECO:0000256" key="8">
    <source>
        <dbReference type="PIRSR" id="PIRSR005091-1"/>
    </source>
</evidence>
<evidence type="ECO:0000256" key="7">
    <source>
        <dbReference type="ARBA" id="ARBA00023136"/>
    </source>
</evidence>
<comment type="pathway">
    <text evidence="2">Cell wall biogenesis; lipoteichoic acid biosynthesis.</text>
</comment>
<feature type="active site" evidence="8">
    <location>
        <position position="323"/>
    </location>
</feature>
<dbReference type="AlphaFoldDB" id="A0A1H0QPD2"/>
<dbReference type="Pfam" id="PF00884">
    <property type="entry name" value="Sulfatase"/>
    <property type="match status" value="1"/>
</dbReference>
<dbReference type="InterPro" id="IPR050448">
    <property type="entry name" value="OpgB/LTA_synthase_biosynth"/>
</dbReference>
<dbReference type="PANTHER" id="PTHR47371:SF3">
    <property type="entry name" value="PHOSPHOGLYCEROL TRANSFERASE I"/>
    <property type="match status" value="1"/>
</dbReference>
<keyword evidence="5 11" id="KW-0812">Transmembrane</keyword>
<comment type="subcellular location">
    <subcellularLocation>
        <location evidence="1">Cell membrane</location>
        <topology evidence="1">Multi-pass membrane protein</topology>
    </subcellularLocation>
</comment>
<evidence type="ECO:0000256" key="9">
    <source>
        <dbReference type="PIRSR" id="PIRSR005091-2"/>
    </source>
</evidence>
<feature type="binding site" evidence="10">
    <location>
        <position position="497"/>
    </location>
    <ligand>
        <name>Mn(2+)</name>
        <dbReference type="ChEBI" id="CHEBI:29035"/>
    </ligand>
</feature>
<evidence type="ECO:0000256" key="4">
    <source>
        <dbReference type="ARBA" id="ARBA00022475"/>
    </source>
</evidence>
<feature type="transmembrane region" description="Helical" evidence="11">
    <location>
        <begin position="133"/>
        <end position="157"/>
    </location>
</feature>